<evidence type="ECO:0000313" key="8">
    <source>
        <dbReference type="Proteomes" id="UP001416858"/>
    </source>
</evidence>
<gene>
    <name evidence="7" type="primary">thlA_2</name>
    <name evidence="7" type="ORF">Rcae01_01244</name>
</gene>
<keyword evidence="2 4" id="KW-0808">Transferase</keyword>
<name>A0ABP9VKT7_9BACT</name>
<evidence type="ECO:0000256" key="2">
    <source>
        <dbReference type="ARBA" id="ARBA00022679"/>
    </source>
</evidence>
<dbReference type="InterPro" id="IPR016039">
    <property type="entry name" value="Thiolase-like"/>
</dbReference>
<dbReference type="InterPro" id="IPR020615">
    <property type="entry name" value="Thiolase_acyl_enz_int_AS"/>
</dbReference>
<sequence length="393" mass="40079">MGDAFILSACRTPMGRFQGELATLPATALGAIVVREAVARSRLSVGSVNEVILGQVLTAGVGQAPARQAAIHAGLQPSVAALTINKVCGSGLKAVILAAQAIQCGDADVVVAGGMESMSRAGWVLPRDSPKVGDRSLLDSLTHDGLTCTFSGSAMGEIADQLAETAGISRSEQDLYALQSHQRALRAMDAGDFAAETVPVVVSKPSGDMTVLHDSGPRRDVTLERLSALQPAFLPQGTVTAGNASMISDGAAAVVVGNRSASERSGHRALCRIVASATSGSDPSQLFVTPVEAILNVVRKSGHSLSDIDLFEINEAFAVQMLACLSQLAIPVDRVNVNGGAISLGHPIGASGARVLVTLIHALQARGGRLGVAALCLGGGNAVAMLVDTEVAT</sequence>
<protein>
    <submittedName>
        <fullName evidence="7">Acetyl-CoA acetyltransferase</fullName>
    </submittedName>
</protein>
<dbReference type="PROSITE" id="PS00099">
    <property type="entry name" value="THIOLASE_3"/>
    <property type="match status" value="1"/>
</dbReference>
<evidence type="ECO:0000256" key="3">
    <source>
        <dbReference type="ARBA" id="ARBA00023315"/>
    </source>
</evidence>
<feature type="domain" description="Thiolase C-terminal" evidence="6">
    <location>
        <begin position="269"/>
        <end position="388"/>
    </location>
</feature>
<evidence type="ECO:0000259" key="5">
    <source>
        <dbReference type="Pfam" id="PF00108"/>
    </source>
</evidence>
<keyword evidence="8" id="KW-1185">Reference proteome</keyword>
<dbReference type="PROSITE" id="PS00737">
    <property type="entry name" value="THIOLASE_2"/>
    <property type="match status" value="1"/>
</dbReference>
<dbReference type="InterPro" id="IPR020617">
    <property type="entry name" value="Thiolase_C"/>
</dbReference>
<dbReference type="Gene3D" id="3.40.47.10">
    <property type="match status" value="2"/>
</dbReference>
<dbReference type="InterPro" id="IPR002155">
    <property type="entry name" value="Thiolase"/>
</dbReference>
<proteinExistence type="inferred from homology"/>
<dbReference type="InterPro" id="IPR020610">
    <property type="entry name" value="Thiolase_AS"/>
</dbReference>
<evidence type="ECO:0000313" key="7">
    <source>
        <dbReference type="EMBL" id="GAA5505797.1"/>
    </source>
</evidence>
<dbReference type="PROSITE" id="PS00098">
    <property type="entry name" value="THIOLASE_1"/>
    <property type="match status" value="1"/>
</dbReference>
<evidence type="ECO:0000259" key="6">
    <source>
        <dbReference type="Pfam" id="PF02803"/>
    </source>
</evidence>
<evidence type="ECO:0000256" key="1">
    <source>
        <dbReference type="ARBA" id="ARBA00010982"/>
    </source>
</evidence>
<dbReference type="SUPFAM" id="SSF53901">
    <property type="entry name" value="Thiolase-like"/>
    <property type="match status" value="2"/>
</dbReference>
<dbReference type="InterPro" id="IPR020613">
    <property type="entry name" value="Thiolase_CS"/>
</dbReference>
<dbReference type="NCBIfam" id="TIGR01930">
    <property type="entry name" value="AcCoA-C-Actrans"/>
    <property type="match status" value="1"/>
</dbReference>
<dbReference type="Proteomes" id="UP001416858">
    <property type="component" value="Unassembled WGS sequence"/>
</dbReference>
<dbReference type="RefSeq" id="WP_345682786.1">
    <property type="nucleotide sequence ID" value="NZ_BAABRO010000002.1"/>
</dbReference>
<evidence type="ECO:0000256" key="4">
    <source>
        <dbReference type="RuleBase" id="RU003557"/>
    </source>
</evidence>
<dbReference type="EMBL" id="BAABRO010000002">
    <property type="protein sequence ID" value="GAA5505797.1"/>
    <property type="molecule type" value="Genomic_DNA"/>
</dbReference>
<dbReference type="PANTHER" id="PTHR18919">
    <property type="entry name" value="ACETYL-COA C-ACYLTRANSFERASE"/>
    <property type="match status" value="1"/>
</dbReference>
<comment type="similarity">
    <text evidence="1 4">Belongs to the thiolase-like superfamily. Thiolase family.</text>
</comment>
<dbReference type="CDD" id="cd00751">
    <property type="entry name" value="thiolase"/>
    <property type="match status" value="1"/>
</dbReference>
<feature type="domain" description="Thiolase N-terminal" evidence="5">
    <location>
        <begin position="5"/>
        <end position="259"/>
    </location>
</feature>
<keyword evidence="3 4" id="KW-0012">Acyltransferase</keyword>
<dbReference type="Pfam" id="PF00108">
    <property type="entry name" value="Thiolase_N"/>
    <property type="match status" value="1"/>
</dbReference>
<organism evidence="7 8">
    <name type="scientific">Novipirellula caenicola</name>
    <dbReference type="NCBI Taxonomy" id="1536901"/>
    <lineage>
        <taxon>Bacteria</taxon>
        <taxon>Pseudomonadati</taxon>
        <taxon>Planctomycetota</taxon>
        <taxon>Planctomycetia</taxon>
        <taxon>Pirellulales</taxon>
        <taxon>Pirellulaceae</taxon>
        <taxon>Novipirellula</taxon>
    </lineage>
</organism>
<comment type="caution">
    <text evidence="7">The sequence shown here is derived from an EMBL/GenBank/DDBJ whole genome shotgun (WGS) entry which is preliminary data.</text>
</comment>
<dbReference type="PANTHER" id="PTHR18919:SF107">
    <property type="entry name" value="ACETYL-COA ACETYLTRANSFERASE, CYTOSOLIC"/>
    <property type="match status" value="1"/>
</dbReference>
<accession>A0ABP9VKT7</accession>
<reference evidence="7 8" key="1">
    <citation type="submission" date="2024-02" db="EMBL/GenBank/DDBJ databases">
        <title>Rhodopirellula caenicola NBRC 110016.</title>
        <authorList>
            <person name="Ichikawa N."/>
            <person name="Katano-Makiyama Y."/>
            <person name="Hidaka K."/>
        </authorList>
    </citation>
    <scope>NUCLEOTIDE SEQUENCE [LARGE SCALE GENOMIC DNA]</scope>
    <source>
        <strain evidence="7 8">NBRC 110016</strain>
    </source>
</reference>
<dbReference type="Pfam" id="PF02803">
    <property type="entry name" value="Thiolase_C"/>
    <property type="match status" value="1"/>
</dbReference>
<dbReference type="InterPro" id="IPR020616">
    <property type="entry name" value="Thiolase_N"/>
</dbReference>
<dbReference type="PIRSF" id="PIRSF000429">
    <property type="entry name" value="Ac-CoA_Ac_transf"/>
    <property type="match status" value="1"/>
</dbReference>